<sequence>MDSQETSFSLLMLPWLAHGHISPFLELAKQLAKRNFHVYLCSTPINLSSIEERIVELENQSLSIEIVELHLPSSPELPPHYHTTNGLPIHLQPTLRKAFEMASPSLSNILKTLNPHLFINDVVYQWPSAVASSHNIPVIQFQSSSAAMVSYFSHLLRTPDVEYPFPAVYLRDFELAKMLHILEASTSNGQGSDSEREDSSHFVLIKSSNEIEGKYIDYISSMIKRKVMPVGPIIKDPVRKDENLEVIEWLEKKHHCSSVFVSFGSECFLSKEEMEEIANGLELSNVNFIWVVRFPLGDETMVEDALPKGFLERVGDTGIVIKGWAPQEKILRHSSIGGFVTHCGWNSVLESMEFGVPIIAMPMQFDQPLNARLMVELGVGMEVWRDNSGKLHREEIAKVIREVIVDKRGEAMRRKAKELGEKIRLKGDEEMNGAVEAISQLCQKTKRRSNGHTIISPRLV</sequence>
<comment type="caution">
    <text evidence="7">The sequence shown here is derived from an EMBL/GenBank/DDBJ whole genome shotgun (WGS) entry which is preliminary data.</text>
</comment>
<dbReference type="InterPro" id="IPR058980">
    <property type="entry name" value="Glyco_transf_N"/>
</dbReference>
<dbReference type="CDD" id="cd03784">
    <property type="entry name" value="GT1_Gtf-like"/>
    <property type="match status" value="1"/>
</dbReference>
<gene>
    <name evidence="7" type="ORF">ILEXP_LOCUS22348</name>
</gene>
<dbReference type="InterPro" id="IPR035595">
    <property type="entry name" value="UDP_glycos_trans_CS"/>
</dbReference>
<dbReference type="AlphaFoldDB" id="A0ABC8SB55"/>
<evidence type="ECO:0000256" key="1">
    <source>
        <dbReference type="ARBA" id="ARBA00009995"/>
    </source>
</evidence>
<evidence type="ECO:0000259" key="6">
    <source>
        <dbReference type="Pfam" id="PF26168"/>
    </source>
</evidence>
<feature type="domain" description="Glycosyltransferase N-terminal" evidence="6">
    <location>
        <begin position="9"/>
        <end position="234"/>
    </location>
</feature>
<dbReference type="Pfam" id="PF00201">
    <property type="entry name" value="UDPGT"/>
    <property type="match status" value="1"/>
</dbReference>
<organism evidence="7 8">
    <name type="scientific">Ilex paraguariensis</name>
    <name type="common">yerba mate</name>
    <dbReference type="NCBI Taxonomy" id="185542"/>
    <lineage>
        <taxon>Eukaryota</taxon>
        <taxon>Viridiplantae</taxon>
        <taxon>Streptophyta</taxon>
        <taxon>Embryophyta</taxon>
        <taxon>Tracheophyta</taxon>
        <taxon>Spermatophyta</taxon>
        <taxon>Magnoliopsida</taxon>
        <taxon>eudicotyledons</taxon>
        <taxon>Gunneridae</taxon>
        <taxon>Pentapetalae</taxon>
        <taxon>asterids</taxon>
        <taxon>campanulids</taxon>
        <taxon>Aquifoliales</taxon>
        <taxon>Aquifoliaceae</taxon>
        <taxon>Ilex</taxon>
    </lineage>
</organism>
<evidence type="ECO:0000256" key="3">
    <source>
        <dbReference type="ARBA" id="ARBA00022679"/>
    </source>
</evidence>
<evidence type="ECO:0000256" key="2">
    <source>
        <dbReference type="ARBA" id="ARBA00022676"/>
    </source>
</evidence>
<keyword evidence="3 4" id="KW-0808">Transferase</keyword>
<accession>A0ABC8SB55</accession>
<proteinExistence type="inferred from homology"/>
<dbReference type="EMBL" id="CAUOFW020002480">
    <property type="protein sequence ID" value="CAK9154045.1"/>
    <property type="molecule type" value="Genomic_DNA"/>
</dbReference>
<dbReference type="FunFam" id="3.40.50.2000:FF:000060">
    <property type="entry name" value="Glycosyltransferase"/>
    <property type="match status" value="1"/>
</dbReference>
<dbReference type="PANTHER" id="PTHR48044">
    <property type="entry name" value="GLYCOSYLTRANSFERASE"/>
    <property type="match status" value="1"/>
</dbReference>
<evidence type="ECO:0000313" key="8">
    <source>
        <dbReference type="Proteomes" id="UP001642360"/>
    </source>
</evidence>
<comment type="similarity">
    <text evidence="1 4">Belongs to the UDP-glycosyltransferase family.</text>
</comment>
<reference evidence="7 8" key="1">
    <citation type="submission" date="2024-02" db="EMBL/GenBank/DDBJ databases">
        <authorList>
            <person name="Vignale AGUSTIN F."/>
            <person name="Sosa J E."/>
            <person name="Modenutti C."/>
        </authorList>
    </citation>
    <scope>NUCLEOTIDE SEQUENCE [LARGE SCALE GENOMIC DNA]</scope>
</reference>
<dbReference type="EC" id="2.4.1.-" evidence="5"/>
<dbReference type="Pfam" id="PF26168">
    <property type="entry name" value="Glyco_transf_N"/>
    <property type="match status" value="1"/>
</dbReference>
<name>A0ABC8SB55_9AQUA</name>
<evidence type="ECO:0000256" key="5">
    <source>
        <dbReference type="RuleBase" id="RU362057"/>
    </source>
</evidence>
<dbReference type="PANTHER" id="PTHR48044:SF14">
    <property type="entry name" value="GLYCOSYLTRANSFERASE"/>
    <property type="match status" value="1"/>
</dbReference>
<dbReference type="Proteomes" id="UP001642360">
    <property type="component" value="Unassembled WGS sequence"/>
</dbReference>
<keyword evidence="2 4" id="KW-0328">Glycosyltransferase</keyword>
<dbReference type="SUPFAM" id="SSF53756">
    <property type="entry name" value="UDP-Glycosyltransferase/glycogen phosphorylase"/>
    <property type="match status" value="1"/>
</dbReference>
<protein>
    <recommendedName>
        <fullName evidence="5">Glycosyltransferase</fullName>
        <ecNumber evidence="5">2.4.1.-</ecNumber>
    </recommendedName>
</protein>
<dbReference type="Gene3D" id="3.40.50.2000">
    <property type="entry name" value="Glycogen Phosphorylase B"/>
    <property type="match status" value="2"/>
</dbReference>
<dbReference type="GO" id="GO:0016138">
    <property type="term" value="P:glycoside biosynthetic process"/>
    <property type="evidence" value="ECO:0007669"/>
    <property type="project" value="UniProtKB-ARBA"/>
</dbReference>
<dbReference type="GO" id="GO:0008194">
    <property type="term" value="F:UDP-glycosyltransferase activity"/>
    <property type="evidence" value="ECO:0007669"/>
    <property type="project" value="UniProtKB-ARBA"/>
</dbReference>
<evidence type="ECO:0000313" key="7">
    <source>
        <dbReference type="EMBL" id="CAK9154045.1"/>
    </source>
</evidence>
<evidence type="ECO:0000256" key="4">
    <source>
        <dbReference type="RuleBase" id="RU003718"/>
    </source>
</evidence>
<dbReference type="PROSITE" id="PS00375">
    <property type="entry name" value="UDPGT"/>
    <property type="match status" value="1"/>
</dbReference>
<dbReference type="InterPro" id="IPR002213">
    <property type="entry name" value="UDP_glucos_trans"/>
</dbReference>
<keyword evidence="8" id="KW-1185">Reference proteome</keyword>